<dbReference type="PANTHER" id="PTHR42703:SF1">
    <property type="entry name" value="NA(+)_H(+) ANTIPORTER SUBUNIT D1"/>
    <property type="match status" value="1"/>
</dbReference>
<name>A0A937HHD1_9PROT</name>
<feature type="transmembrane region" description="Helical" evidence="8">
    <location>
        <begin position="242"/>
        <end position="265"/>
    </location>
</feature>
<evidence type="ECO:0000256" key="7">
    <source>
        <dbReference type="RuleBase" id="RU000320"/>
    </source>
</evidence>
<comment type="subcellular location">
    <subcellularLocation>
        <location evidence="1">Cell membrane</location>
        <topology evidence="1">Multi-pass membrane protein</topology>
    </subcellularLocation>
    <subcellularLocation>
        <location evidence="7">Membrane</location>
        <topology evidence="7">Multi-pass membrane protein</topology>
    </subcellularLocation>
</comment>
<feature type="transmembrane region" description="Helical" evidence="8">
    <location>
        <begin position="371"/>
        <end position="390"/>
    </location>
</feature>
<feature type="transmembrane region" description="Helical" evidence="8">
    <location>
        <begin position="162"/>
        <end position="184"/>
    </location>
</feature>
<sequence>MAVDTLILALLGLPLLASALVLLLRDKPDLRDGQALLIGAITAACAVRLYASAETDTVHFISLAAGLDISFTPEPLGKLFALVAGVLWPVATLYTIGYMRGAGEANHTRFMFFYAIAIHAAMGIALSGNLLTLFVFYEILTFSTYPLVTHKGTPEAMRAGRIYLGILVASSVVLLLFGVIGVWVLTGTLEFKSGGILAGHIDPFYVPFLLALFAFGIGKAALMPLHRWLPAAMVAPTPVSALLHAVAVVKAGVFTVLKVAVYIFGIDFLRETASSDWLVYVASFSILAASVVAMTKTNLKARLAYSTISQLGYIVLGASLATSLAASGAALHIAAHAAGKITLFFCAGAIYVAHHLTDIKDMNGLGRVMPVTYTAFALGALSIIGVPPLAGAWSKIMLMGGALDNGHLLVLAALMISSLLNLVYLGEIVLRGFFAAPTHGLKSEAVQEAPMSMVLPLALTAAMSVALFFAVDYFILDFAKPAGG</sequence>
<keyword evidence="5 8" id="KW-1133">Transmembrane helix</keyword>
<feature type="transmembrane region" description="Helical" evidence="8">
    <location>
        <begin position="410"/>
        <end position="434"/>
    </location>
</feature>
<evidence type="ECO:0000256" key="5">
    <source>
        <dbReference type="ARBA" id="ARBA00022989"/>
    </source>
</evidence>
<feature type="transmembrane region" description="Helical" evidence="8">
    <location>
        <begin position="311"/>
        <end position="335"/>
    </location>
</feature>
<evidence type="ECO:0000256" key="4">
    <source>
        <dbReference type="ARBA" id="ARBA00022692"/>
    </source>
</evidence>
<dbReference type="AlphaFoldDB" id="A0A937HHD1"/>
<evidence type="ECO:0000256" key="3">
    <source>
        <dbReference type="ARBA" id="ARBA00022475"/>
    </source>
</evidence>
<gene>
    <name evidence="10" type="ORF">ISQ19_03025</name>
</gene>
<feature type="transmembrane region" description="Helical" evidence="8">
    <location>
        <begin position="277"/>
        <end position="299"/>
    </location>
</feature>
<feature type="transmembrane region" description="Helical" evidence="8">
    <location>
        <begin position="341"/>
        <end position="359"/>
    </location>
</feature>
<dbReference type="PANTHER" id="PTHR42703">
    <property type="entry name" value="NADH DEHYDROGENASE"/>
    <property type="match status" value="1"/>
</dbReference>
<comment type="similarity">
    <text evidence="2">Belongs to the CPA3 antiporters (TC 2.A.63) subunit D family.</text>
</comment>
<reference evidence="10" key="1">
    <citation type="submission" date="2020-10" db="EMBL/GenBank/DDBJ databases">
        <title>Microbiome of the Black Sea water column analyzed by genome centric metagenomics.</title>
        <authorList>
            <person name="Cabello-Yeves P.J."/>
            <person name="Callieri C."/>
            <person name="Picazo A."/>
            <person name="Mehrshad M."/>
            <person name="Haro-Moreno J.M."/>
            <person name="Roda-Garcia J."/>
            <person name="Dzembekova N."/>
            <person name="Slabakova V."/>
            <person name="Slabakova N."/>
            <person name="Moncheva S."/>
            <person name="Rodriguez-Valera F."/>
        </authorList>
    </citation>
    <scope>NUCLEOTIDE SEQUENCE</scope>
    <source>
        <strain evidence="10">BS307-5m-G5</strain>
    </source>
</reference>
<feature type="transmembrane region" description="Helical" evidence="8">
    <location>
        <begin position="110"/>
        <end position="128"/>
    </location>
</feature>
<organism evidence="10 11">
    <name type="scientific">PS1 clade bacterium</name>
    <dbReference type="NCBI Taxonomy" id="2175152"/>
    <lineage>
        <taxon>Bacteria</taxon>
        <taxon>Pseudomonadati</taxon>
        <taxon>Pseudomonadota</taxon>
        <taxon>Alphaproteobacteria</taxon>
        <taxon>PS1 clade</taxon>
    </lineage>
</organism>
<dbReference type="EMBL" id="JADHOK010000025">
    <property type="protein sequence ID" value="MBL6761650.1"/>
    <property type="molecule type" value="Genomic_DNA"/>
</dbReference>
<dbReference type="Pfam" id="PF00361">
    <property type="entry name" value="Proton_antipo_M"/>
    <property type="match status" value="1"/>
</dbReference>
<evidence type="ECO:0000256" key="1">
    <source>
        <dbReference type="ARBA" id="ARBA00004651"/>
    </source>
</evidence>
<evidence type="ECO:0000259" key="9">
    <source>
        <dbReference type="Pfam" id="PF00361"/>
    </source>
</evidence>
<comment type="caution">
    <text evidence="10">The sequence shown here is derived from an EMBL/GenBank/DDBJ whole genome shotgun (WGS) entry which is preliminary data.</text>
</comment>
<keyword evidence="3" id="KW-1003">Cell membrane</keyword>
<feature type="transmembrane region" description="Helical" evidence="8">
    <location>
        <begin position="454"/>
        <end position="476"/>
    </location>
</feature>
<evidence type="ECO:0000256" key="8">
    <source>
        <dbReference type="SAM" id="Phobius"/>
    </source>
</evidence>
<feature type="transmembrane region" description="Helical" evidence="8">
    <location>
        <begin position="204"/>
        <end position="222"/>
    </location>
</feature>
<accession>A0A937HHD1</accession>
<dbReference type="GO" id="GO:0005886">
    <property type="term" value="C:plasma membrane"/>
    <property type="evidence" value="ECO:0007669"/>
    <property type="project" value="UniProtKB-SubCell"/>
</dbReference>
<feature type="transmembrane region" description="Helical" evidence="8">
    <location>
        <begin position="6"/>
        <end position="24"/>
    </location>
</feature>
<keyword evidence="4 7" id="KW-0812">Transmembrane</keyword>
<dbReference type="PRINTS" id="PR01434">
    <property type="entry name" value="NADHDHGNASE5"/>
</dbReference>
<feature type="transmembrane region" description="Helical" evidence="8">
    <location>
        <begin position="79"/>
        <end position="98"/>
    </location>
</feature>
<dbReference type="InterPro" id="IPR050586">
    <property type="entry name" value="CPA3_Na-H_Antiporter_D"/>
</dbReference>
<evidence type="ECO:0000313" key="11">
    <source>
        <dbReference type="Proteomes" id="UP000785783"/>
    </source>
</evidence>
<keyword evidence="6 8" id="KW-0472">Membrane</keyword>
<protein>
    <submittedName>
        <fullName evidence="10">Monovalent cation/H+ antiporter subunit D family protein</fullName>
    </submittedName>
</protein>
<dbReference type="InterPro" id="IPR001750">
    <property type="entry name" value="ND/Mrp_TM"/>
</dbReference>
<feature type="transmembrane region" description="Helical" evidence="8">
    <location>
        <begin position="36"/>
        <end position="53"/>
    </location>
</feature>
<evidence type="ECO:0000313" key="10">
    <source>
        <dbReference type="EMBL" id="MBL6761650.1"/>
    </source>
</evidence>
<proteinExistence type="inferred from homology"/>
<evidence type="ECO:0000256" key="6">
    <source>
        <dbReference type="ARBA" id="ARBA00023136"/>
    </source>
</evidence>
<feature type="domain" description="NADH:quinone oxidoreductase/Mrp antiporter transmembrane" evidence="9">
    <location>
        <begin position="127"/>
        <end position="420"/>
    </location>
</feature>
<evidence type="ECO:0000256" key="2">
    <source>
        <dbReference type="ARBA" id="ARBA00005346"/>
    </source>
</evidence>
<dbReference type="Proteomes" id="UP000785783">
    <property type="component" value="Unassembled WGS sequence"/>
</dbReference>